<evidence type="ECO:0000313" key="2">
    <source>
        <dbReference type="Proteomes" id="UP001143856"/>
    </source>
</evidence>
<comment type="caution">
    <text evidence="1">The sequence shown here is derived from an EMBL/GenBank/DDBJ whole genome shotgun (WGS) entry which is preliminary data.</text>
</comment>
<dbReference type="Proteomes" id="UP001143856">
    <property type="component" value="Unassembled WGS sequence"/>
</dbReference>
<keyword evidence="2" id="KW-1185">Reference proteome</keyword>
<gene>
    <name evidence="1" type="ORF">NUW58_g10003</name>
</gene>
<dbReference type="EMBL" id="JAPDGR010004027">
    <property type="protein sequence ID" value="KAJ2969377.1"/>
    <property type="molecule type" value="Genomic_DNA"/>
</dbReference>
<proteinExistence type="predicted"/>
<evidence type="ECO:0000313" key="1">
    <source>
        <dbReference type="EMBL" id="KAJ2969377.1"/>
    </source>
</evidence>
<sequence length="157" mass="17671">MARQQIYNNYGMKTNAELLLGYGFVSPETEAFHNDYVPRQDESKPRRRRSERLAHRGSAGILPSQLGDSLVAALYESVATRNDVTSDVSLTEIMQGNIPPELLEEIIDSLGTKLSIDLEEIEQHDPPYEATNRNQELALLYRSQCKKVLDYALASLS</sequence>
<name>A0ACC1MRU3_9PEZI</name>
<organism evidence="1 2">
    <name type="scientific">Xylaria curta</name>
    <dbReference type="NCBI Taxonomy" id="42375"/>
    <lineage>
        <taxon>Eukaryota</taxon>
        <taxon>Fungi</taxon>
        <taxon>Dikarya</taxon>
        <taxon>Ascomycota</taxon>
        <taxon>Pezizomycotina</taxon>
        <taxon>Sordariomycetes</taxon>
        <taxon>Xylariomycetidae</taxon>
        <taxon>Xylariales</taxon>
        <taxon>Xylariaceae</taxon>
        <taxon>Xylaria</taxon>
    </lineage>
</organism>
<protein>
    <submittedName>
        <fullName evidence="1">Uncharacterized protein</fullName>
    </submittedName>
</protein>
<reference evidence="1" key="1">
    <citation type="submission" date="2022-10" db="EMBL/GenBank/DDBJ databases">
        <title>Genome Sequence of Xylaria curta.</title>
        <authorList>
            <person name="Buettner E."/>
        </authorList>
    </citation>
    <scope>NUCLEOTIDE SEQUENCE</scope>
    <source>
        <strain evidence="1">Babe10</strain>
    </source>
</reference>
<accession>A0ACC1MRU3</accession>